<organism evidence="3">
    <name type="scientific">Nippostrongylus brasiliensis</name>
    <name type="common">Rat hookworm</name>
    <dbReference type="NCBI Taxonomy" id="27835"/>
    <lineage>
        <taxon>Eukaryota</taxon>
        <taxon>Metazoa</taxon>
        <taxon>Ecdysozoa</taxon>
        <taxon>Nematoda</taxon>
        <taxon>Chromadorea</taxon>
        <taxon>Rhabditida</taxon>
        <taxon>Rhabditina</taxon>
        <taxon>Rhabditomorpha</taxon>
        <taxon>Strongyloidea</taxon>
        <taxon>Heligmosomidae</taxon>
        <taxon>Nippostrongylus</taxon>
    </lineage>
</organism>
<protein>
    <submittedName>
        <fullName evidence="3">START domain-containing protein</fullName>
    </submittedName>
</protein>
<evidence type="ECO:0000313" key="1">
    <source>
        <dbReference type="EMBL" id="VDL68825.1"/>
    </source>
</evidence>
<gene>
    <name evidence="1" type="ORF">NBR_LOCUS5236</name>
</gene>
<accession>A0A0N4XRT4</accession>
<dbReference type="EMBL" id="UYSL01011995">
    <property type="protein sequence ID" value="VDL68825.1"/>
    <property type="molecule type" value="Genomic_DNA"/>
</dbReference>
<dbReference type="STRING" id="27835.A0A0N4XRT4"/>
<keyword evidence="2" id="KW-1185">Reference proteome</keyword>
<proteinExistence type="predicted"/>
<sequence length="155" mass="17491">MGFFTRLEFHAPTCISALTVHCLKPLTGAEEIDILYSECEQGHWKVVHYTNTKAKFVLKSEIVARQLSISSPVALSIIDVQVEASARDNNSRSANRSVYASDLVRSRKLNLFEKFSVSMKIYTVEGGRISILSELGKLLKKEFLSDLFCQGNFRR</sequence>
<dbReference type="WBParaSite" id="NBR_0000523601-mRNA-1">
    <property type="protein sequence ID" value="NBR_0000523601-mRNA-1"/>
    <property type="gene ID" value="NBR_0000523601"/>
</dbReference>
<reference evidence="1 2" key="2">
    <citation type="submission" date="2018-11" db="EMBL/GenBank/DDBJ databases">
        <authorList>
            <consortium name="Pathogen Informatics"/>
        </authorList>
    </citation>
    <scope>NUCLEOTIDE SEQUENCE [LARGE SCALE GENOMIC DNA]</scope>
</reference>
<evidence type="ECO:0000313" key="3">
    <source>
        <dbReference type="WBParaSite" id="NBR_0000523601-mRNA-1"/>
    </source>
</evidence>
<dbReference type="Proteomes" id="UP000271162">
    <property type="component" value="Unassembled WGS sequence"/>
</dbReference>
<name>A0A0N4XRT4_NIPBR</name>
<evidence type="ECO:0000313" key="2">
    <source>
        <dbReference type="Proteomes" id="UP000271162"/>
    </source>
</evidence>
<dbReference type="AlphaFoldDB" id="A0A0N4XRT4"/>
<reference evidence="3" key="1">
    <citation type="submission" date="2017-02" db="UniProtKB">
        <authorList>
            <consortium name="WormBaseParasite"/>
        </authorList>
    </citation>
    <scope>IDENTIFICATION</scope>
</reference>